<dbReference type="InterPro" id="IPR000014">
    <property type="entry name" value="PAS"/>
</dbReference>
<keyword evidence="10" id="KW-0472">Membrane</keyword>
<dbReference type="CDD" id="cd00130">
    <property type="entry name" value="PAS"/>
    <property type="match status" value="1"/>
</dbReference>
<keyword evidence="7" id="KW-0902">Two-component regulatory system</keyword>
<dbReference type="Gene3D" id="1.10.287.130">
    <property type="match status" value="1"/>
</dbReference>
<dbReference type="EMBL" id="BAAFGK010000005">
    <property type="protein sequence ID" value="GAB0058418.1"/>
    <property type="molecule type" value="Genomic_DNA"/>
</dbReference>
<keyword evidence="9" id="KW-0175">Coiled coil</keyword>
<dbReference type="Gene3D" id="3.30.450.20">
    <property type="entry name" value="PAS domain"/>
    <property type="match status" value="1"/>
</dbReference>
<dbReference type="PANTHER" id="PTHR45339">
    <property type="entry name" value="HYBRID SIGNAL TRANSDUCTION HISTIDINE KINASE J"/>
    <property type="match status" value="1"/>
</dbReference>
<dbReference type="SUPFAM" id="SSF55874">
    <property type="entry name" value="ATPase domain of HSP90 chaperone/DNA topoisomerase II/histidine kinase"/>
    <property type="match status" value="1"/>
</dbReference>
<keyword evidence="4 8" id="KW-0597">Phosphoprotein</keyword>
<dbReference type="PRINTS" id="PR00344">
    <property type="entry name" value="BCTRLSENSOR"/>
</dbReference>
<feature type="transmembrane region" description="Helical" evidence="10">
    <location>
        <begin position="6"/>
        <end position="27"/>
    </location>
</feature>
<protein>
    <recommendedName>
        <fullName evidence="3">histidine kinase</fullName>
        <ecNumber evidence="3">2.7.13.3</ecNumber>
    </recommendedName>
</protein>
<dbReference type="NCBIfam" id="TIGR00229">
    <property type="entry name" value="sensory_box"/>
    <property type="match status" value="1"/>
</dbReference>
<keyword evidence="10" id="KW-0812">Transmembrane</keyword>
<dbReference type="InterPro" id="IPR036890">
    <property type="entry name" value="HATPase_C_sf"/>
</dbReference>
<dbReference type="InterPro" id="IPR035965">
    <property type="entry name" value="PAS-like_dom_sf"/>
</dbReference>
<dbReference type="SUPFAM" id="SSF52172">
    <property type="entry name" value="CheY-like"/>
    <property type="match status" value="2"/>
</dbReference>
<comment type="subcellular location">
    <subcellularLocation>
        <location evidence="2">Membrane</location>
    </subcellularLocation>
</comment>
<evidence type="ECO:0000256" key="7">
    <source>
        <dbReference type="ARBA" id="ARBA00023012"/>
    </source>
</evidence>
<keyword evidence="5 16" id="KW-0808">Transferase</keyword>
<feature type="domain" description="PAS" evidence="13">
    <location>
        <begin position="274"/>
        <end position="344"/>
    </location>
</feature>
<feature type="domain" description="Response regulatory" evidence="12">
    <location>
        <begin position="797"/>
        <end position="916"/>
    </location>
</feature>
<dbReference type="CDD" id="cd16922">
    <property type="entry name" value="HATPase_EvgS-ArcB-TorS-like"/>
    <property type="match status" value="1"/>
</dbReference>
<reference evidence="16 17" key="2">
    <citation type="submission" date="2024-09" db="EMBL/GenBank/DDBJ databases">
        <title>Draft genome sequence of Candidatus Magnetaquicoccaceae bacterium FCR-1.</title>
        <authorList>
            <person name="Shimoshige H."/>
            <person name="Shimamura S."/>
            <person name="Taoka A."/>
            <person name="Kobayashi H."/>
            <person name="Maekawa T."/>
        </authorList>
    </citation>
    <scope>NUCLEOTIDE SEQUENCE [LARGE SCALE GENOMIC DNA]</scope>
    <source>
        <strain evidence="16 17">FCR-1</strain>
    </source>
</reference>
<evidence type="ECO:0000259" key="12">
    <source>
        <dbReference type="PROSITE" id="PS50110"/>
    </source>
</evidence>
<feature type="domain" description="Response regulatory" evidence="12">
    <location>
        <begin position="665"/>
        <end position="784"/>
    </location>
</feature>
<dbReference type="SUPFAM" id="SSF55785">
    <property type="entry name" value="PYP-like sensor domain (PAS domain)"/>
    <property type="match status" value="1"/>
</dbReference>
<dbReference type="InterPro" id="IPR013656">
    <property type="entry name" value="PAS_4"/>
</dbReference>
<evidence type="ECO:0000256" key="3">
    <source>
        <dbReference type="ARBA" id="ARBA00012438"/>
    </source>
</evidence>
<accession>A0ABQ0CC22</accession>
<dbReference type="SMART" id="SM00091">
    <property type="entry name" value="PAS"/>
    <property type="match status" value="1"/>
</dbReference>
<dbReference type="PROSITE" id="PS50112">
    <property type="entry name" value="PAS"/>
    <property type="match status" value="1"/>
</dbReference>
<dbReference type="Proteomes" id="UP001628193">
    <property type="component" value="Unassembled WGS sequence"/>
</dbReference>
<organism evidence="16 17">
    <name type="scientific">Candidatus Magnetaquiglobus chichijimensis</name>
    <dbReference type="NCBI Taxonomy" id="3141448"/>
    <lineage>
        <taxon>Bacteria</taxon>
        <taxon>Pseudomonadati</taxon>
        <taxon>Pseudomonadota</taxon>
        <taxon>Magnetococcia</taxon>
        <taxon>Magnetococcales</taxon>
        <taxon>Candidatus Magnetaquicoccaceae</taxon>
        <taxon>Candidatus Magnetaquiglobus</taxon>
    </lineage>
</organism>
<dbReference type="Pfam" id="PF00512">
    <property type="entry name" value="HisKA"/>
    <property type="match status" value="1"/>
</dbReference>
<dbReference type="PANTHER" id="PTHR45339:SF1">
    <property type="entry name" value="HYBRID SIGNAL TRANSDUCTION HISTIDINE KINASE J"/>
    <property type="match status" value="1"/>
</dbReference>
<evidence type="ECO:0000256" key="6">
    <source>
        <dbReference type="ARBA" id="ARBA00022777"/>
    </source>
</evidence>
<dbReference type="SUPFAM" id="SSF158472">
    <property type="entry name" value="HAMP domain-like"/>
    <property type="match status" value="1"/>
</dbReference>
<dbReference type="InterPro" id="IPR003594">
    <property type="entry name" value="HATPase_dom"/>
</dbReference>
<dbReference type="SMART" id="SM00448">
    <property type="entry name" value="REC"/>
    <property type="match status" value="2"/>
</dbReference>
<dbReference type="RefSeq" id="WP_420906139.1">
    <property type="nucleotide sequence ID" value="NZ_BAAFGK010000005.1"/>
</dbReference>
<dbReference type="InterPro" id="IPR003660">
    <property type="entry name" value="HAMP_dom"/>
</dbReference>
<feature type="coiled-coil region" evidence="9">
    <location>
        <begin position="389"/>
        <end position="423"/>
    </location>
</feature>
<dbReference type="InterPro" id="IPR004358">
    <property type="entry name" value="Sig_transdc_His_kin-like_C"/>
</dbReference>
<evidence type="ECO:0000259" key="11">
    <source>
        <dbReference type="PROSITE" id="PS50109"/>
    </source>
</evidence>
<dbReference type="EC" id="2.7.13.3" evidence="3"/>
<dbReference type="CDD" id="cd00082">
    <property type="entry name" value="HisKA"/>
    <property type="match status" value="1"/>
</dbReference>
<dbReference type="PROSITE" id="PS50110">
    <property type="entry name" value="RESPONSE_REGULATORY"/>
    <property type="match status" value="2"/>
</dbReference>
<dbReference type="PROSITE" id="PS50885">
    <property type="entry name" value="HAMP"/>
    <property type="match status" value="1"/>
</dbReference>
<dbReference type="GO" id="GO:0004673">
    <property type="term" value="F:protein histidine kinase activity"/>
    <property type="evidence" value="ECO:0007669"/>
    <property type="project" value="UniProtKB-EC"/>
</dbReference>
<evidence type="ECO:0000313" key="16">
    <source>
        <dbReference type="EMBL" id="GAB0058418.1"/>
    </source>
</evidence>
<evidence type="ECO:0000313" key="17">
    <source>
        <dbReference type="Proteomes" id="UP001628193"/>
    </source>
</evidence>
<dbReference type="Gene3D" id="6.10.340.10">
    <property type="match status" value="1"/>
</dbReference>
<proteinExistence type="predicted"/>
<evidence type="ECO:0000256" key="9">
    <source>
        <dbReference type="SAM" id="Coils"/>
    </source>
</evidence>
<dbReference type="PROSITE" id="PS50109">
    <property type="entry name" value="HIS_KIN"/>
    <property type="match status" value="1"/>
</dbReference>
<evidence type="ECO:0000256" key="8">
    <source>
        <dbReference type="PROSITE-ProRule" id="PRU00169"/>
    </source>
</evidence>
<evidence type="ECO:0000256" key="4">
    <source>
        <dbReference type="ARBA" id="ARBA00022553"/>
    </source>
</evidence>
<dbReference type="InterPro" id="IPR005467">
    <property type="entry name" value="His_kinase_dom"/>
</dbReference>
<feature type="domain" description="Histidine kinase" evidence="11">
    <location>
        <begin position="423"/>
        <end position="642"/>
    </location>
</feature>
<sequence length="928" mass="104823">MRVTSQLNAIVIVTIAIIVVLVPFLIWSYDAANDANDAFQLAHKIQSIFFDRTSSSDRYAHDHEELTRMRWNESNQAFMQILEQAKIQYQTPDYQEIISSILINAEYSVIQFDKLTKIIEKINTDTLNYEIHNEYLQRLSSQLLLRSATIHDAIMHLQDRTAKRMNHNYMRLAVLVILLTSVLTTLTILVLLRLVRLINRRLIPLHDSTRIIADGDLTHRIETGGSDEFTDLARSINAMTDTLVLEIDARRKLEKLAQKNNEALQNAHRELQISEARLRSILDNTSALVFMKDLHGRYLFINRQYEELFHVANQDLAGKTDFDIFPPEQAAIFEANDRLALSSATPIQTDEIVPHDDGPHFYIFIRFPLRDVDGNPYAVCAIATDITERKRGEEILRENEKRLREAKEQAEKAARAKSEFLAAMSHEIRTPMNVVLGMSEILLETDLDDSQRHFAQTMYHSGKALLGIINDILDFSRIEAGRIALVEAPFSLQRVIRETVQSMRVVAEKKGLALNVTVQPGMPEMVLGDHGKVRQVLVNLLGNAIKFTHHGHVEATLSPFPRQAGMVQFRIVDTGIGIAMEQIHDIFEQFIQADASITRRYGGSGLGLAISKRLVELMGGEIWVESRLGHGSTFFFTLPVRAVEAPATRTTPDGSSTRDGLRSLRILLAEDQIANQMVIQDFLNGTSHRLVMVTDGMDAAARVQTEPFDVVFMALRMPVLDGTAATRRIRAWEKEMRRAPVPIIALSDHDEEESSPCGQASEFDAYLTRPIDRMTFLESLQRIASQGSPATDARGLHILLAEDTIENQLLIKAYLMKTDHVLVVANDGMEALAQVRKARFDVVIMDVQMPRMDGYTATRHIRQWEQEHGSRHLPIIALTAHAIEGEVERSQEAGCDFYLSKPIKKRTLLDMLQRIAASISPVVVPHAN</sequence>
<evidence type="ECO:0000259" key="13">
    <source>
        <dbReference type="PROSITE" id="PS50112"/>
    </source>
</evidence>
<evidence type="ECO:0000259" key="14">
    <source>
        <dbReference type="PROSITE" id="PS50113"/>
    </source>
</evidence>
<dbReference type="Pfam" id="PF00672">
    <property type="entry name" value="HAMP"/>
    <property type="match status" value="1"/>
</dbReference>
<keyword evidence="17" id="KW-1185">Reference proteome</keyword>
<dbReference type="SMART" id="SM00388">
    <property type="entry name" value="HisKA"/>
    <property type="match status" value="1"/>
</dbReference>
<comment type="caution">
    <text evidence="16">The sequence shown here is derived from an EMBL/GenBank/DDBJ whole genome shotgun (WGS) entry which is preliminary data.</text>
</comment>
<comment type="caution">
    <text evidence="8">Lacks conserved residue(s) required for the propagation of feature annotation.</text>
</comment>
<dbReference type="InterPro" id="IPR011006">
    <property type="entry name" value="CheY-like_superfamily"/>
</dbReference>
<evidence type="ECO:0000259" key="15">
    <source>
        <dbReference type="PROSITE" id="PS50885"/>
    </source>
</evidence>
<comment type="catalytic activity">
    <reaction evidence="1">
        <text>ATP + protein L-histidine = ADP + protein N-phospho-L-histidine.</text>
        <dbReference type="EC" id="2.7.13.3"/>
    </reaction>
</comment>
<feature type="modified residue" description="4-aspartylphosphate" evidence="8">
    <location>
        <position position="846"/>
    </location>
</feature>
<feature type="coiled-coil region" evidence="9">
    <location>
        <begin position="246"/>
        <end position="284"/>
    </location>
</feature>
<dbReference type="InterPro" id="IPR003661">
    <property type="entry name" value="HisK_dim/P_dom"/>
</dbReference>
<dbReference type="SUPFAM" id="SSF47384">
    <property type="entry name" value="Homodimeric domain of signal transducing histidine kinase"/>
    <property type="match status" value="1"/>
</dbReference>
<feature type="domain" description="PAC" evidence="14">
    <location>
        <begin position="347"/>
        <end position="398"/>
    </location>
</feature>
<evidence type="ECO:0000256" key="10">
    <source>
        <dbReference type="SAM" id="Phobius"/>
    </source>
</evidence>
<dbReference type="InterPro" id="IPR000700">
    <property type="entry name" value="PAS-assoc_C"/>
</dbReference>
<evidence type="ECO:0000256" key="2">
    <source>
        <dbReference type="ARBA" id="ARBA00004370"/>
    </source>
</evidence>
<dbReference type="InterPro" id="IPR036097">
    <property type="entry name" value="HisK_dim/P_sf"/>
</dbReference>
<dbReference type="Pfam" id="PF02518">
    <property type="entry name" value="HATPase_c"/>
    <property type="match status" value="1"/>
</dbReference>
<keyword evidence="6 16" id="KW-0418">Kinase</keyword>
<dbReference type="InterPro" id="IPR001789">
    <property type="entry name" value="Sig_transdc_resp-reg_receiver"/>
</dbReference>
<dbReference type="Gene3D" id="3.40.50.2300">
    <property type="match status" value="2"/>
</dbReference>
<dbReference type="PROSITE" id="PS50113">
    <property type="entry name" value="PAC"/>
    <property type="match status" value="1"/>
</dbReference>
<dbReference type="Gene3D" id="3.30.565.10">
    <property type="entry name" value="Histidine kinase-like ATPase, C-terminal domain"/>
    <property type="match status" value="1"/>
</dbReference>
<keyword evidence="10" id="KW-1133">Transmembrane helix</keyword>
<dbReference type="CDD" id="cd06225">
    <property type="entry name" value="HAMP"/>
    <property type="match status" value="1"/>
</dbReference>
<feature type="transmembrane region" description="Helical" evidence="10">
    <location>
        <begin position="172"/>
        <end position="195"/>
    </location>
</feature>
<evidence type="ECO:0000256" key="1">
    <source>
        <dbReference type="ARBA" id="ARBA00000085"/>
    </source>
</evidence>
<dbReference type="Pfam" id="PF08448">
    <property type="entry name" value="PAS_4"/>
    <property type="match status" value="1"/>
</dbReference>
<reference evidence="16 17" key="1">
    <citation type="submission" date="2024-05" db="EMBL/GenBank/DDBJ databases">
        <authorList>
            <consortium name="Candidatus Magnetaquicoccaceae bacterium FCR-1 genome sequencing consortium"/>
            <person name="Shimoshige H."/>
            <person name="Shimamura S."/>
            <person name="Taoka A."/>
            <person name="Kobayashi H."/>
            <person name="Maekawa T."/>
        </authorList>
    </citation>
    <scope>NUCLEOTIDE SEQUENCE [LARGE SCALE GENOMIC DNA]</scope>
    <source>
        <strain evidence="16 17">FCR-1</strain>
    </source>
</reference>
<dbReference type="SMART" id="SM00304">
    <property type="entry name" value="HAMP"/>
    <property type="match status" value="1"/>
</dbReference>
<feature type="domain" description="HAMP" evidence="15">
    <location>
        <begin position="196"/>
        <end position="248"/>
    </location>
</feature>
<dbReference type="CDD" id="cd17546">
    <property type="entry name" value="REC_hyHK_CKI1_RcsC-like"/>
    <property type="match status" value="2"/>
</dbReference>
<evidence type="ECO:0000256" key="5">
    <source>
        <dbReference type="ARBA" id="ARBA00022679"/>
    </source>
</evidence>
<dbReference type="Pfam" id="PF00072">
    <property type="entry name" value="Response_reg"/>
    <property type="match status" value="2"/>
</dbReference>
<gene>
    <name evidence="16" type="primary">rcsC_70</name>
    <name evidence="16" type="ORF">SIID45300_02767</name>
</gene>
<name>A0ABQ0CC22_9PROT</name>
<dbReference type="SMART" id="SM00387">
    <property type="entry name" value="HATPase_c"/>
    <property type="match status" value="1"/>
</dbReference>